<dbReference type="SUPFAM" id="SSF49899">
    <property type="entry name" value="Concanavalin A-like lectins/glucanases"/>
    <property type="match status" value="3"/>
</dbReference>
<feature type="transmembrane region" description="Helical" evidence="11">
    <location>
        <begin position="1081"/>
        <end position="1104"/>
    </location>
</feature>
<comment type="similarity">
    <text evidence="2">Belongs to the neurexin family.</text>
</comment>
<dbReference type="InterPro" id="IPR000421">
    <property type="entry name" value="FA58C"/>
</dbReference>
<dbReference type="FunFam" id="2.60.120.260:FF:000016">
    <property type="entry name" value="Contactin-associated protein-like 4 isoform 1"/>
    <property type="match status" value="1"/>
</dbReference>
<feature type="signal peptide" evidence="12">
    <location>
        <begin position="1"/>
        <end position="20"/>
    </location>
</feature>
<dbReference type="Gene3D" id="2.60.120.1000">
    <property type="match status" value="1"/>
</dbReference>
<dbReference type="PANTHER" id="PTHR15036">
    <property type="entry name" value="PIKACHURIN-LIKE PROTEIN"/>
    <property type="match status" value="1"/>
</dbReference>
<dbReference type="Pfam" id="PF00008">
    <property type="entry name" value="EGF"/>
    <property type="match status" value="1"/>
</dbReference>
<evidence type="ECO:0000256" key="10">
    <source>
        <dbReference type="SAM" id="MobiDB-lite"/>
    </source>
</evidence>
<gene>
    <name evidence="16" type="ORF">EB796_023962</name>
</gene>
<dbReference type="CDD" id="cd00057">
    <property type="entry name" value="FA58C"/>
    <property type="match status" value="1"/>
</dbReference>
<dbReference type="Gene3D" id="2.60.120.260">
    <property type="entry name" value="Galactose-binding domain-like"/>
    <property type="match status" value="1"/>
</dbReference>
<dbReference type="Proteomes" id="UP000593567">
    <property type="component" value="Unassembled WGS sequence"/>
</dbReference>
<comment type="caution">
    <text evidence="9">Lacks conserved residue(s) required for the propagation of feature annotation.</text>
</comment>
<dbReference type="PROSITE" id="PS50022">
    <property type="entry name" value="FA58C_3"/>
    <property type="match status" value="1"/>
</dbReference>
<evidence type="ECO:0000313" key="17">
    <source>
        <dbReference type="Proteomes" id="UP000593567"/>
    </source>
</evidence>
<evidence type="ECO:0000313" key="16">
    <source>
        <dbReference type="EMBL" id="KAF6017761.1"/>
    </source>
</evidence>
<feature type="domain" description="F5/8 type C" evidence="13">
    <location>
        <begin position="29"/>
        <end position="180"/>
    </location>
</feature>
<dbReference type="InterPro" id="IPR000742">
    <property type="entry name" value="EGF"/>
</dbReference>
<reference evidence="16" key="1">
    <citation type="submission" date="2020-06" db="EMBL/GenBank/DDBJ databases">
        <title>Draft genome of Bugula neritina, a colonial animal packing powerful symbionts and potential medicines.</title>
        <authorList>
            <person name="Rayko M."/>
        </authorList>
    </citation>
    <scope>NUCLEOTIDE SEQUENCE [LARGE SCALE GENOMIC DNA]</scope>
    <source>
        <strain evidence="16">Kwan_BN1</strain>
    </source>
</reference>
<dbReference type="SUPFAM" id="SSF49785">
    <property type="entry name" value="Galactose-binding domain-like"/>
    <property type="match status" value="1"/>
</dbReference>
<keyword evidence="5 12" id="KW-0732">Signal</keyword>
<evidence type="ECO:0000259" key="15">
    <source>
        <dbReference type="PROSITE" id="PS50026"/>
    </source>
</evidence>
<dbReference type="InterPro" id="IPR008979">
    <property type="entry name" value="Galactose-bd-like_sf"/>
</dbReference>
<dbReference type="CDD" id="cd00110">
    <property type="entry name" value="LamG"/>
    <property type="match status" value="3"/>
</dbReference>
<keyword evidence="3 9" id="KW-0245">EGF-like domain</keyword>
<feature type="compositionally biased region" description="Basic and acidic residues" evidence="10">
    <location>
        <begin position="1127"/>
        <end position="1149"/>
    </location>
</feature>
<dbReference type="EMBL" id="VXIV02003364">
    <property type="protein sequence ID" value="KAF6017761.1"/>
    <property type="molecule type" value="Genomic_DNA"/>
</dbReference>
<feature type="domain" description="Laminin G" evidence="14">
    <location>
        <begin position="851"/>
        <end position="1041"/>
    </location>
</feature>
<keyword evidence="8" id="KW-1015">Disulfide bond</keyword>
<evidence type="ECO:0000256" key="7">
    <source>
        <dbReference type="ARBA" id="ARBA00023136"/>
    </source>
</evidence>
<evidence type="ECO:0000256" key="8">
    <source>
        <dbReference type="ARBA" id="ARBA00023157"/>
    </source>
</evidence>
<feature type="domain" description="EGF-like" evidence="15">
    <location>
        <begin position="813"/>
        <end position="849"/>
    </location>
</feature>
<feature type="domain" description="Laminin G" evidence="14">
    <location>
        <begin position="184"/>
        <end position="364"/>
    </location>
</feature>
<dbReference type="Pfam" id="PF02210">
    <property type="entry name" value="Laminin_G_2"/>
    <property type="match status" value="3"/>
</dbReference>
<evidence type="ECO:0000256" key="6">
    <source>
        <dbReference type="ARBA" id="ARBA00022989"/>
    </source>
</evidence>
<feature type="chain" id="PRO_5029741301" evidence="12">
    <location>
        <begin position="21"/>
        <end position="1159"/>
    </location>
</feature>
<comment type="subcellular location">
    <subcellularLocation>
        <location evidence="1">Membrane</location>
        <topology evidence="1">Single-pass type I membrane protein</topology>
    </subcellularLocation>
</comment>
<dbReference type="OrthoDB" id="26719at2759"/>
<evidence type="ECO:0000256" key="11">
    <source>
        <dbReference type="SAM" id="Phobius"/>
    </source>
</evidence>
<name>A0A7J7IWE9_BUGNE</name>
<dbReference type="InterPro" id="IPR001791">
    <property type="entry name" value="Laminin_G"/>
</dbReference>
<dbReference type="PROSITE" id="PS50025">
    <property type="entry name" value="LAM_G_DOMAIN"/>
    <property type="match status" value="3"/>
</dbReference>
<dbReference type="PROSITE" id="PS50026">
    <property type="entry name" value="EGF_3"/>
    <property type="match status" value="1"/>
</dbReference>
<dbReference type="PANTHER" id="PTHR15036:SF49">
    <property type="entry name" value="AXOTACTIN"/>
    <property type="match status" value="1"/>
</dbReference>
<dbReference type="SMART" id="SM00231">
    <property type="entry name" value="FA58C"/>
    <property type="match status" value="1"/>
</dbReference>
<accession>A0A7J7IWE9</accession>
<keyword evidence="7 11" id="KW-0472">Membrane</keyword>
<keyword evidence="17" id="KW-1185">Reference proteome</keyword>
<evidence type="ECO:0000256" key="2">
    <source>
        <dbReference type="ARBA" id="ARBA00010241"/>
    </source>
</evidence>
<evidence type="ECO:0000256" key="4">
    <source>
        <dbReference type="ARBA" id="ARBA00022692"/>
    </source>
</evidence>
<dbReference type="InterPro" id="IPR050372">
    <property type="entry name" value="Neurexin-related_CASP"/>
</dbReference>
<evidence type="ECO:0000256" key="9">
    <source>
        <dbReference type="PROSITE-ProRule" id="PRU00076"/>
    </source>
</evidence>
<keyword evidence="4 11" id="KW-0812">Transmembrane</keyword>
<protein>
    <submittedName>
        <fullName evidence="16">CNTNAP1</fullName>
    </submittedName>
</protein>
<dbReference type="Gene3D" id="2.60.120.200">
    <property type="match status" value="3"/>
</dbReference>
<evidence type="ECO:0000256" key="5">
    <source>
        <dbReference type="ARBA" id="ARBA00022729"/>
    </source>
</evidence>
<organism evidence="16 17">
    <name type="scientific">Bugula neritina</name>
    <name type="common">Brown bryozoan</name>
    <name type="synonym">Sertularia neritina</name>
    <dbReference type="NCBI Taxonomy" id="10212"/>
    <lineage>
        <taxon>Eukaryota</taxon>
        <taxon>Metazoa</taxon>
        <taxon>Spiralia</taxon>
        <taxon>Lophotrochozoa</taxon>
        <taxon>Bryozoa</taxon>
        <taxon>Gymnolaemata</taxon>
        <taxon>Cheilostomatida</taxon>
        <taxon>Flustrina</taxon>
        <taxon>Buguloidea</taxon>
        <taxon>Bugulidae</taxon>
        <taxon>Bugula</taxon>
    </lineage>
</organism>
<comment type="caution">
    <text evidence="16">The sequence shown here is derived from an EMBL/GenBank/DDBJ whole genome shotgun (WGS) entry which is preliminary data.</text>
</comment>
<feature type="domain" description="Laminin G" evidence="14">
    <location>
        <begin position="637"/>
        <end position="812"/>
    </location>
</feature>
<evidence type="ECO:0000256" key="1">
    <source>
        <dbReference type="ARBA" id="ARBA00004479"/>
    </source>
</evidence>
<feature type="compositionally biased region" description="Polar residues" evidence="10">
    <location>
        <begin position="1150"/>
        <end position="1159"/>
    </location>
</feature>
<sequence length="1159" mass="130494">MAAKQIICVFLLCQIIYVISQQIGSDEQCVESEAFGVSKLPGAKGYLPDDQITASSSTNKREGFKGRLFHDSVWQAASNNYNQYLQVNLGRRRLITRVATQGYRGSGQYVMDYHISYSNDESTFTPVVNELGERKVFPGNTHDDKPQFNTFEYPIVAQYVRFIPLRWTINIAMRVELYGCDYDGKAAYFDGFSRISFNAHVPNTLYTTTDVLRFRMKTNQDEGLLFYASGNQGDYICMELYRGRLYAALNLGSIDGSDSSVRGVVGSLLDDNQWHDVEFLRQDKNVTVSVDRVPINITVHGEYSRLDLDRYLYVGGVNTFYQSGITVRKNFIGCVENFVWNGIHMTRDKDLPRFSVVGQVEDTCRTGTYAMPLTFPSTSSYMTISDASSIKDNLHIKLEFRAYDNDKLLVSTKLTDSGYFYLRISPDGYIEFELKPSTNKYIIKEIAKGETWLSHDFTHEVLVDGFQPAGSYHQIITYDANLTQIDQLVHRAAKCRQEIKYRCEGSRLLAKPGGSGTGGGGNTNDDGTGPEQDQVVLAFGWWVGRNIQNNYYWGGSAPGTHKCACGLEGNCQGQEPTCNCDAALSEQGISDSGFLEHKNHLPVLELRFGDTGALFDSRRGWHTLGELICTGDRLFDQPVTFRKTDSIVFFDTFWSRELSDLNTWDISFRFKTTAENGVMVYRTGDVDFVEVKLVTSTSMSFRFSAGYGVQAVTVETAFELNDDDWHNVYAERNRKEALLQIDQFSPVRVAHPLGVGYLPFNFNKPLIVGATADYKDGFVGCMSSLQYNGETLDLYDKVANDPRFSYGMSKGCVGKCAVNPCLNGGICKEKYSEFLCDCSYTPFRGLICGREVGTSIYDGQMLIYEPISTLKTVSENITIGFFTRKKGGVILQLTDALYNPTEYMVVELTSGGGIRVHFKFGEERLQINSKVGLSIEFANAQPHVVNFQRLNGGKTFRLQVDDYPVQDENWKDFFPDGADVYLENIKYILLGRNTSDETSFVGCIFRAEFDNHWPLKRIFQEPRPSFVNVTPSFDSVREERCGFEEILPDAEPAEIRPTYEPPVKIFDDDVDPATTSQGISAAYLGAIFGAVGIILILVLSVVIYKCRHVGEYPDSEEDELEMLDASPDGKQEEYDGTYHPKSMRERYESKSQPSDQAFI</sequence>
<feature type="region of interest" description="Disordered" evidence="10">
    <location>
        <begin position="1115"/>
        <end position="1159"/>
    </location>
</feature>
<proteinExistence type="inferred from homology"/>
<keyword evidence="6 11" id="KW-1133">Transmembrane helix</keyword>
<evidence type="ECO:0000256" key="12">
    <source>
        <dbReference type="SAM" id="SignalP"/>
    </source>
</evidence>
<dbReference type="Pfam" id="PF00754">
    <property type="entry name" value="F5_F8_type_C"/>
    <property type="match status" value="1"/>
</dbReference>
<dbReference type="Gene3D" id="2.10.25.10">
    <property type="entry name" value="Laminin"/>
    <property type="match status" value="1"/>
</dbReference>
<evidence type="ECO:0000259" key="13">
    <source>
        <dbReference type="PROSITE" id="PS50022"/>
    </source>
</evidence>
<dbReference type="GO" id="GO:0016020">
    <property type="term" value="C:membrane"/>
    <property type="evidence" value="ECO:0007669"/>
    <property type="project" value="UniProtKB-SubCell"/>
</dbReference>
<evidence type="ECO:0000256" key="3">
    <source>
        <dbReference type="ARBA" id="ARBA00022536"/>
    </source>
</evidence>
<dbReference type="AlphaFoldDB" id="A0A7J7IWE9"/>
<dbReference type="PROSITE" id="PS01286">
    <property type="entry name" value="FA58C_2"/>
    <property type="match status" value="1"/>
</dbReference>
<dbReference type="InterPro" id="IPR013320">
    <property type="entry name" value="ConA-like_dom_sf"/>
</dbReference>
<dbReference type="SMART" id="SM00282">
    <property type="entry name" value="LamG"/>
    <property type="match status" value="3"/>
</dbReference>
<evidence type="ECO:0000259" key="14">
    <source>
        <dbReference type="PROSITE" id="PS50025"/>
    </source>
</evidence>